<keyword evidence="3" id="KW-0238">DNA-binding</keyword>
<dbReference type="EMBL" id="VSSQ01072481">
    <property type="protein sequence ID" value="MPN23858.1"/>
    <property type="molecule type" value="Genomic_DNA"/>
</dbReference>
<reference evidence="5" key="1">
    <citation type="submission" date="2019-08" db="EMBL/GenBank/DDBJ databases">
        <authorList>
            <person name="Kucharzyk K."/>
            <person name="Murdoch R.W."/>
            <person name="Higgins S."/>
            <person name="Loffler F."/>
        </authorList>
    </citation>
    <scope>NUCLEOTIDE SEQUENCE</scope>
</reference>
<keyword evidence="2" id="KW-0680">Restriction system</keyword>
<evidence type="ECO:0000256" key="3">
    <source>
        <dbReference type="ARBA" id="ARBA00023125"/>
    </source>
</evidence>
<dbReference type="InterPro" id="IPR044946">
    <property type="entry name" value="Restrct_endonuc_typeI_TRD_sf"/>
</dbReference>
<gene>
    <name evidence="5" type="ORF">SDC9_171251</name>
</gene>
<dbReference type="SUPFAM" id="SSF116734">
    <property type="entry name" value="DNA methylase specificity domain"/>
    <property type="match status" value="1"/>
</dbReference>
<comment type="similarity">
    <text evidence="1">Belongs to the type-I restriction system S methylase family.</text>
</comment>
<accession>A0A645GAD1</accession>
<sequence length="129" mass="14485">MLRKGDILIKRLNPGSVIYFESIGADTIASQNLFVIRAKNDMVLSSYLGYLLEQPAILAQFSQLSGSVSAIRALSVKALSKLELPCVSMEQQRAIGELWLLSKKRQHLLREYAQQSERLMAALYSEILK</sequence>
<organism evidence="5">
    <name type="scientific">bioreactor metagenome</name>
    <dbReference type="NCBI Taxonomy" id="1076179"/>
    <lineage>
        <taxon>unclassified sequences</taxon>
        <taxon>metagenomes</taxon>
        <taxon>ecological metagenomes</taxon>
    </lineage>
</organism>
<dbReference type="Pfam" id="PF01420">
    <property type="entry name" value="Methylase_S"/>
    <property type="match status" value="1"/>
</dbReference>
<dbReference type="GO" id="GO:0003677">
    <property type="term" value="F:DNA binding"/>
    <property type="evidence" value="ECO:0007669"/>
    <property type="project" value="UniProtKB-KW"/>
</dbReference>
<protein>
    <recommendedName>
        <fullName evidence="4">Type I restriction modification DNA specificity domain-containing protein</fullName>
    </recommendedName>
</protein>
<evidence type="ECO:0000256" key="2">
    <source>
        <dbReference type="ARBA" id="ARBA00022747"/>
    </source>
</evidence>
<evidence type="ECO:0000313" key="5">
    <source>
        <dbReference type="EMBL" id="MPN23858.1"/>
    </source>
</evidence>
<name>A0A645GAD1_9ZZZZ</name>
<feature type="domain" description="Type I restriction modification DNA specificity" evidence="4">
    <location>
        <begin position="3"/>
        <end position="97"/>
    </location>
</feature>
<dbReference type="AlphaFoldDB" id="A0A645GAD1"/>
<evidence type="ECO:0000259" key="4">
    <source>
        <dbReference type="Pfam" id="PF01420"/>
    </source>
</evidence>
<comment type="caution">
    <text evidence="5">The sequence shown here is derived from an EMBL/GenBank/DDBJ whole genome shotgun (WGS) entry which is preliminary data.</text>
</comment>
<evidence type="ECO:0000256" key="1">
    <source>
        <dbReference type="ARBA" id="ARBA00010923"/>
    </source>
</evidence>
<dbReference type="GO" id="GO:0009307">
    <property type="term" value="P:DNA restriction-modification system"/>
    <property type="evidence" value="ECO:0007669"/>
    <property type="project" value="UniProtKB-KW"/>
</dbReference>
<dbReference type="Gene3D" id="3.90.220.20">
    <property type="entry name" value="DNA methylase specificity domains"/>
    <property type="match status" value="1"/>
</dbReference>
<proteinExistence type="inferred from homology"/>
<dbReference type="InterPro" id="IPR000055">
    <property type="entry name" value="Restrct_endonuc_typeI_TRD"/>
</dbReference>